<feature type="transmembrane region" description="Helical" evidence="6">
    <location>
        <begin position="39"/>
        <end position="58"/>
    </location>
</feature>
<protein>
    <submittedName>
        <fullName evidence="9">Putative ABC transport system permease protein</fullName>
    </submittedName>
</protein>
<evidence type="ECO:0000259" key="7">
    <source>
        <dbReference type="Pfam" id="PF02687"/>
    </source>
</evidence>
<evidence type="ECO:0000313" key="9">
    <source>
        <dbReference type="EMBL" id="TCS34728.1"/>
    </source>
</evidence>
<dbReference type="PANTHER" id="PTHR30287:SF2">
    <property type="entry name" value="BLL1001 PROTEIN"/>
    <property type="match status" value="1"/>
</dbReference>
<keyword evidence="3 6" id="KW-0812">Transmembrane</keyword>
<feature type="transmembrane region" description="Helical" evidence="6">
    <location>
        <begin position="771"/>
        <end position="802"/>
    </location>
</feature>
<feature type="transmembrane region" description="Helical" evidence="6">
    <location>
        <begin position="729"/>
        <end position="750"/>
    </location>
</feature>
<evidence type="ECO:0000256" key="2">
    <source>
        <dbReference type="ARBA" id="ARBA00022475"/>
    </source>
</evidence>
<evidence type="ECO:0000259" key="8">
    <source>
        <dbReference type="Pfam" id="PF12704"/>
    </source>
</evidence>
<keyword evidence="4 6" id="KW-1133">Transmembrane helix</keyword>
<accession>A0A4R3HQI9</accession>
<dbReference type="InterPro" id="IPR025857">
    <property type="entry name" value="MacB_PCD"/>
</dbReference>
<evidence type="ECO:0000256" key="5">
    <source>
        <dbReference type="ARBA" id="ARBA00023136"/>
    </source>
</evidence>
<keyword evidence="5 6" id="KW-0472">Membrane</keyword>
<evidence type="ECO:0000256" key="3">
    <source>
        <dbReference type="ARBA" id="ARBA00022692"/>
    </source>
</evidence>
<feature type="transmembrane region" description="Helical" evidence="6">
    <location>
        <begin position="441"/>
        <end position="466"/>
    </location>
</feature>
<dbReference type="EMBL" id="SLZQ01000012">
    <property type="protein sequence ID" value="TCS34728.1"/>
    <property type="molecule type" value="Genomic_DNA"/>
</dbReference>
<evidence type="ECO:0000256" key="1">
    <source>
        <dbReference type="ARBA" id="ARBA00004651"/>
    </source>
</evidence>
<feature type="transmembrane region" description="Helical" evidence="6">
    <location>
        <begin position="272"/>
        <end position="294"/>
    </location>
</feature>
<gene>
    <name evidence="9" type="ORF">EDC30_11260</name>
</gene>
<keyword evidence="2" id="KW-1003">Cell membrane</keyword>
<dbReference type="AlphaFoldDB" id="A0A4R3HQI9"/>
<feature type="domain" description="ABC3 transporter permease C-terminal" evidence="7">
    <location>
        <begin position="733"/>
        <end position="846"/>
    </location>
</feature>
<dbReference type="Pfam" id="PF12704">
    <property type="entry name" value="MacB_PCD"/>
    <property type="match status" value="1"/>
</dbReference>
<reference evidence="9 10" key="1">
    <citation type="submission" date="2019-03" db="EMBL/GenBank/DDBJ databases">
        <title>Genomic Encyclopedia of Type Strains, Phase IV (KMG-IV): sequencing the most valuable type-strain genomes for metagenomic binning, comparative biology and taxonomic classification.</title>
        <authorList>
            <person name="Goeker M."/>
        </authorList>
    </citation>
    <scope>NUCLEOTIDE SEQUENCE [LARGE SCALE GENOMIC DNA]</scope>
    <source>
        <strain evidence="9 10">DSM 7445</strain>
    </source>
</reference>
<evidence type="ECO:0000256" key="4">
    <source>
        <dbReference type="ARBA" id="ARBA00022989"/>
    </source>
</evidence>
<feature type="transmembrane region" description="Helical" evidence="6">
    <location>
        <begin position="315"/>
        <end position="348"/>
    </location>
</feature>
<comment type="subcellular location">
    <subcellularLocation>
        <location evidence="1">Cell membrane</location>
        <topology evidence="1">Multi-pass membrane protein</topology>
    </subcellularLocation>
</comment>
<sequence length="858" mass="91987">MACIQPNVDMGTGLQSAPFQRLMRWLLAGEWRAHPLRSAIAILAIMVGVALGFAIHLINSAALNEFSAAVQTLSGQADLQVRGTHAWLDENLYPQLAQHPDIATASPVLELDAALHGQDKPLKIVGIDVFRAALVTPELIGRAMEENRTDTLADDTIFLSTAAQQWLNVQPGAMLSLRAGTETVQLRIAGTLTGARPGQRLAVMDIAALQWRFHQLGKLSRIDIKLREGVPRAAFRTELQEQLQGRAIVNEPETQQTRTENMSRAYRVNLNVLALVALFTGAFLVFSSQAQSVIRRRSQLALLRVLGMTRSQLLLQLLLEGALLGLLGSLLGLAGGYAAAAAALHFFGGDLGGGYFPGVQPTVQFSPTAAIVFFLLGTGVAIAGSAVPAWEAARTQPAPALKSGSEESALSRLSSPWPGLLCLFLGALFTRLPPLNGLPVFGYLAVALLLIGGIAFMPRLAAFLFGRLASMLRQSRAPLMLGLARLANAPNQASIALGGVLSSFSLMVAMGIMVASFRVSVDDWLTRVLPADLYVQTAASGNTGGFSPEQQNVLAATPGIARADFLRMSQLNLDPARPAVALIARPIDINDPGKVMALTGNALPLQDIPRDAIPIWVSEAMVDLYGYVPGKQVRLPIAGQLRDCIVAGVWRDYVRQFGAIQMRQDDYRRLSGDLLADNAGLWLGPGAKVDEVIASIRRLPFGAALEFSQPGEIRNASLKIFDRSFAVTYLLEAVAVLIGLFGIATTFSSQTISRMREFGMLRHIGITRRQILGILAMEGLLLTVIGIAAGFALGFAISLILVYVVNPQSFHWTMQLHMPWQLLASVAGALLISATLTAVAAGRNAVSGSAVRAVREDW</sequence>
<evidence type="ECO:0000313" key="10">
    <source>
        <dbReference type="Proteomes" id="UP000295382"/>
    </source>
</evidence>
<proteinExistence type="predicted"/>
<feature type="domain" description="MacB-like periplasmic core" evidence="8">
    <location>
        <begin position="38"/>
        <end position="241"/>
    </location>
</feature>
<feature type="transmembrane region" description="Helical" evidence="6">
    <location>
        <begin position="822"/>
        <end position="842"/>
    </location>
</feature>
<dbReference type="PANTHER" id="PTHR30287">
    <property type="entry name" value="MEMBRANE COMPONENT OF PREDICTED ABC SUPERFAMILY METABOLITE UPTAKE TRANSPORTER"/>
    <property type="match status" value="1"/>
</dbReference>
<comment type="caution">
    <text evidence="9">The sequence shown here is derived from an EMBL/GenBank/DDBJ whole genome shotgun (WGS) entry which is preliminary data.</text>
</comment>
<dbReference type="InterPro" id="IPR038766">
    <property type="entry name" value="Membrane_comp_ABC_pdt"/>
</dbReference>
<organism evidence="9 10">
    <name type="scientific">Paucimonas lemoignei</name>
    <name type="common">Pseudomonas lemoignei</name>
    <dbReference type="NCBI Taxonomy" id="29443"/>
    <lineage>
        <taxon>Bacteria</taxon>
        <taxon>Pseudomonadati</taxon>
        <taxon>Pseudomonadota</taxon>
        <taxon>Betaproteobacteria</taxon>
        <taxon>Burkholderiales</taxon>
        <taxon>Burkholderiaceae</taxon>
        <taxon>Paucimonas</taxon>
    </lineage>
</organism>
<keyword evidence="10" id="KW-1185">Reference proteome</keyword>
<dbReference type="Pfam" id="PF02687">
    <property type="entry name" value="FtsX"/>
    <property type="match status" value="2"/>
</dbReference>
<dbReference type="GO" id="GO:0005886">
    <property type="term" value="C:plasma membrane"/>
    <property type="evidence" value="ECO:0007669"/>
    <property type="project" value="UniProtKB-SubCell"/>
</dbReference>
<evidence type="ECO:0000256" key="6">
    <source>
        <dbReference type="SAM" id="Phobius"/>
    </source>
</evidence>
<name>A0A4R3HQI9_PAULE</name>
<feature type="transmembrane region" description="Helical" evidence="6">
    <location>
        <begin position="495"/>
        <end position="517"/>
    </location>
</feature>
<dbReference type="Proteomes" id="UP000295382">
    <property type="component" value="Unassembled WGS sequence"/>
</dbReference>
<feature type="domain" description="ABC3 transporter permease C-terminal" evidence="7">
    <location>
        <begin position="272"/>
        <end position="397"/>
    </location>
</feature>
<feature type="transmembrane region" description="Helical" evidence="6">
    <location>
        <begin position="410"/>
        <end position="429"/>
    </location>
</feature>
<dbReference type="InterPro" id="IPR003838">
    <property type="entry name" value="ABC3_permease_C"/>
</dbReference>
<feature type="transmembrane region" description="Helical" evidence="6">
    <location>
        <begin position="368"/>
        <end position="390"/>
    </location>
</feature>